<evidence type="ECO:0000259" key="2">
    <source>
        <dbReference type="Pfam" id="PF01935"/>
    </source>
</evidence>
<feature type="region of interest" description="Disordered" evidence="1">
    <location>
        <begin position="248"/>
        <end position="273"/>
    </location>
</feature>
<evidence type="ECO:0000256" key="1">
    <source>
        <dbReference type="SAM" id="MobiDB-lite"/>
    </source>
</evidence>
<dbReference type="Gene3D" id="3.40.50.300">
    <property type="entry name" value="P-loop containing nucleotide triphosphate hydrolases"/>
    <property type="match status" value="2"/>
</dbReference>
<evidence type="ECO:0000313" key="4">
    <source>
        <dbReference type="Proteomes" id="UP000279799"/>
    </source>
</evidence>
<dbReference type="RefSeq" id="WP_126598025.1">
    <property type="nucleotide sequence ID" value="NZ_LR134510.1"/>
</dbReference>
<keyword evidence="4" id="KW-1185">Reference proteome</keyword>
<dbReference type="Pfam" id="PF01935">
    <property type="entry name" value="DUF87"/>
    <property type="match status" value="1"/>
</dbReference>
<protein>
    <submittedName>
        <fullName evidence="3">Type IV secretory pathway, VirB4 components</fullName>
    </submittedName>
</protein>
<dbReference type="InterPro" id="IPR008571">
    <property type="entry name" value="HerA-like"/>
</dbReference>
<dbReference type="PANTHER" id="PTHR42957:SF1">
    <property type="entry name" value="HELICASE MJ1565-RELATED"/>
    <property type="match status" value="1"/>
</dbReference>
<dbReference type="EMBL" id="LR134510">
    <property type="protein sequence ID" value="VEJ08716.1"/>
    <property type="molecule type" value="Genomic_DNA"/>
</dbReference>
<evidence type="ECO:0000313" key="3">
    <source>
        <dbReference type="EMBL" id="VEJ08716.1"/>
    </source>
</evidence>
<dbReference type="Proteomes" id="UP000279799">
    <property type="component" value="Chromosome"/>
</dbReference>
<dbReference type="PANTHER" id="PTHR42957">
    <property type="entry name" value="HELICASE MJ1565-RELATED"/>
    <property type="match status" value="1"/>
</dbReference>
<feature type="domain" description="Helicase HerA central" evidence="2">
    <location>
        <begin position="531"/>
        <end position="758"/>
    </location>
</feature>
<proteinExistence type="predicted"/>
<name>A0A448TS29_9PAST</name>
<dbReference type="SUPFAM" id="SSF52540">
    <property type="entry name" value="P-loop containing nucleoside triphosphate hydrolases"/>
    <property type="match status" value="1"/>
</dbReference>
<dbReference type="KEGG" id="adp:NCTC12871_00121"/>
<feature type="region of interest" description="Disordered" evidence="1">
    <location>
        <begin position="311"/>
        <end position="370"/>
    </location>
</feature>
<organism evidence="3 4">
    <name type="scientific">Actinobacillus delphinicola</name>
    <dbReference type="NCBI Taxonomy" id="51161"/>
    <lineage>
        <taxon>Bacteria</taxon>
        <taxon>Pseudomonadati</taxon>
        <taxon>Pseudomonadota</taxon>
        <taxon>Gammaproteobacteria</taxon>
        <taxon>Pasteurellales</taxon>
        <taxon>Pasteurellaceae</taxon>
        <taxon>Actinobacillus</taxon>
    </lineage>
</organism>
<feature type="compositionally biased region" description="Polar residues" evidence="1">
    <location>
        <begin position="358"/>
        <end position="370"/>
    </location>
</feature>
<dbReference type="InterPro" id="IPR027417">
    <property type="entry name" value="P-loop_NTPase"/>
</dbReference>
<dbReference type="AlphaFoldDB" id="A0A448TS29"/>
<dbReference type="InterPro" id="IPR002789">
    <property type="entry name" value="HerA_central"/>
</dbReference>
<accession>A0A448TS29</accession>
<reference evidence="3 4" key="1">
    <citation type="submission" date="2018-12" db="EMBL/GenBank/DDBJ databases">
        <authorList>
            <consortium name="Pathogen Informatics"/>
        </authorList>
    </citation>
    <scope>NUCLEOTIDE SEQUENCE [LARGE SCALE GENOMIC DNA]</scope>
    <source>
        <strain evidence="3 4">NCTC12871</strain>
    </source>
</reference>
<feature type="compositionally biased region" description="Low complexity" evidence="1">
    <location>
        <begin position="257"/>
        <end position="273"/>
    </location>
</feature>
<sequence length="1024" mass="114066">MKNQHELMLASQNKVQNILLDSYNILNKNYLSDIHRYPLVRLNNSDFISLSTDVRIFCIERLVIENKHNILERLTAAYNALGSAGFSVFLILQSDGKATNLYLGVKGKYKGNFAGTLLTSSLEGYFQGSEFKSLYADEITNLVNDFQGKTLVSTTGVPSLAIDERENFMQGIEHFIDAAEGQAYTALILADPVTKDTLNQMKIGYENTATQLSPLLKTSLAYGQNESESVGITLNESISQSLGESLGLTQTTGTSESISKGVSVGTSSSYSHSVSESVTTQTGIGKFSDSLMLTGHPAGLMAGMVAKNFSESTTRGTSETWTESKSFTTTETATHATNRSTANSQTKTQTNSTSYSQGENRNVSTGSNRQMTIETVNKGVEQLLKQVDLQLERLEDTKRYGGWNTAAYFLTETEAQSEILASIFSGLMRGNNSNSENFTINSWGRNERVISYLRNLSHPRLKPNYATDLAVEYVTPTTLLSGKEMAMQLSLPHASTSTVSVIEAKTFGRNIRRLDKTDKQPSIHLGQVRHLYKDLDHNVDLDINKLSGHIFITGSTGSGKSNTVYQLLDQLSQNQIHFMIIEPAKGEYKNVFGQRDDVTVLGTNKQYSELLRINPFRFPKNVHVLEHIDRLVEIFNVCWPMYAAMPAVLKEAILKCYKETGWNLEDSINPYSEELFPSFVDLLEALKTVINESEYSQEVKSNYIGSLVTRVKSLTNGLNGQIFANNEIDNHLLFDSNVVIDLSRVGSSETKSLIMGILIMRLSEHRTANADNMNSPLKHVTVLEEAHNILKRTSTEQSSEGANMLGKSVEMLSNAIAEMRTFGEGFIIADQSPSAVDISAIRNTNTKIIMRIPDDNDRQSVGKAAAMTPEQIDEIAKFPRGVAAVYQNDWLEPVLCKVAHFKGEEKPYQYTPSVQRSNSAKRKRFNLNLTRFWLQKELEYVDLDALKTGIFEFIASGKARAIVLNRIALFENRSPAFDLGSQDYINTLTKIMADEELHSLEQLNSFYEYVPEYVHDAASKFLFS</sequence>
<feature type="compositionally biased region" description="Low complexity" evidence="1">
    <location>
        <begin position="317"/>
        <end position="357"/>
    </location>
</feature>
<dbReference type="OrthoDB" id="7817736at2"/>
<gene>
    <name evidence="3" type="ORF">NCTC12871_00121</name>
</gene>